<keyword evidence="2" id="KW-1185">Reference proteome</keyword>
<evidence type="ECO:0000313" key="1">
    <source>
        <dbReference type="EMBL" id="GLC31737.1"/>
    </source>
</evidence>
<comment type="caution">
    <text evidence="1">The sequence shown here is derived from an EMBL/GenBank/DDBJ whole genome shotgun (WGS) entry which is preliminary data.</text>
</comment>
<dbReference type="Proteomes" id="UP001208567">
    <property type="component" value="Unassembled WGS sequence"/>
</dbReference>
<dbReference type="RefSeq" id="WP_264851065.1">
    <property type="nucleotide sequence ID" value="NZ_BRXR01000001.1"/>
</dbReference>
<sequence>MNNNEVYYIILEDCVLLSKKKYNDWHEIQDEYYDKFKTSIGPMTYEDLITYFEDDFGDENKWPLRKENIIDFFESTEEILYSDRF</sequence>
<accession>A0ABQ5N8Z3</accession>
<protein>
    <submittedName>
        <fullName evidence="1">Uncharacterized protein</fullName>
    </submittedName>
</protein>
<proteinExistence type="predicted"/>
<dbReference type="EMBL" id="BRXR01000001">
    <property type="protein sequence ID" value="GLC31737.1"/>
    <property type="molecule type" value="Genomic_DNA"/>
</dbReference>
<gene>
    <name evidence="1" type="ORF">bsdE14_31470</name>
</gene>
<evidence type="ECO:0000313" key="2">
    <source>
        <dbReference type="Proteomes" id="UP001208567"/>
    </source>
</evidence>
<reference evidence="1 2" key="1">
    <citation type="journal article" date="2024" name="Int. J. Syst. Evol. Microbiol.">
        <title>Clostridium omnivorum sp. nov., isolated from anoxic soil under the treatment of reductive soil disinfestation.</title>
        <authorList>
            <person name="Ueki A."/>
            <person name="Tonouchi A."/>
            <person name="Kaku N."/>
            <person name="Honma S."/>
            <person name="Ueki K."/>
        </authorList>
    </citation>
    <scope>NUCLEOTIDE SEQUENCE [LARGE SCALE GENOMIC DNA]</scope>
    <source>
        <strain evidence="1 2">E14</strain>
    </source>
</reference>
<organism evidence="1 2">
    <name type="scientific">Clostridium omnivorum</name>
    <dbReference type="NCBI Taxonomy" id="1604902"/>
    <lineage>
        <taxon>Bacteria</taxon>
        <taxon>Bacillati</taxon>
        <taxon>Bacillota</taxon>
        <taxon>Clostridia</taxon>
        <taxon>Eubacteriales</taxon>
        <taxon>Clostridiaceae</taxon>
        <taxon>Clostridium</taxon>
    </lineage>
</organism>
<name>A0ABQ5N8Z3_9CLOT</name>